<dbReference type="InterPro" id="IPR002711">
    <property type="entry name" value="HNH"/>
</dbReference>
<dbReference type="Gene3D" id="1.10.30.50">
    <property type="match status" value="1"/>
</dbReference>
<dbReference type="CDD" id="cd00085">
    <property type="entry name" value="HNHc"/>
    <property type="match status" value="1"/>
</dbReference>
<dbReference type="SMART" id="SM00490">
    <property type="entry name" value="HELICc"/>
    <property type="match status" value="1"/>
</dbReference>
<evidence type="ECO:0000259" key="3">
    <source>
        <dbReference type="PROSITE" id="PS51192"/>
    </source>
</evidence>
<organism evidence="5 6">
    <name type="scientific">Rehmannia glutinosa</name>
    <name type="common">Chinese foxglove</name>
    <dbReference type="NCBI Taxonomy" id="99300"/>
    <lineage>
        <taxon>Eukaryota</taxon>
        <taxon>Viridiplantae</taxon>
        <taxon>Streptophyta</taxon>
        <taxon>Embryophyta</taxon>
        <taxon>Tracheophyta</taxon>
        <taxon>Spermatophyta</taxon>
        <taxon>Magnoliopsida</taxon>
        <taxon>eudicotyledons</taxon>
        <taxon>Gunneridae</taxon>
        <taxon>Pentapetalae</taxon>
        <taxon>asterids</taxon>
        <taxon>lamiids</taxon>
        <taxon>Lamiales</taxon>
        <taxon>Orobanchaceae</taxon>
        <taxon>Rehmannieae</taxon>
        <taxon>Rehmannia</taxon>
    </lineage>
</organism>
<dbReference type="InterPro" id="IPR027417">
    <property type="entry name" value="P-loop_NTPase"/>
</dbReference>
<evidence type="ECO:0000259" key="4">
    <source>
        <dbReference type="PROSITE" id="PS51194"/>
    </source>
</evidence>
<dbReference type="InterPro" id="IPR049730">
    <property type="entry name" value="SNF2/RAD54-like_C"/>
</dbReference>
<dbReference type="CDD" id="cd18793">
    <property type="entry name" value="SF2_C_SNF"/>
    <property type="match status" value="1"/>
</dbReference>
<feature type="region of interest" description="Disordered" evidence="2">
    <location>
        <begin position="1230"/>
        <end position="1271"/>
    </location>
</feature>
<dbReference type="Gene3D" id="3.40.50.300">
    <property type="entry name" value="P-loop containing nucleotide triphosphate hydrolases"/>
    <property type="match status" value="1"/>
</dbReference>
<dbReference type="InterPro" id="IPR038718">
    <property type="entry name" value="SNF2-like_sf"/>
</dbReference>
<evidence type="ECO:0000256" key="1">
    <source>
        <dbReference type="ARBA" id="ARBA00022801"/>
    </source>
</evidence>
<evidence type="ECO:0008006" key="7">
    <source>
        <dbReference type="Google" id="ProtNLM"/>
    </source>
</evidence>
<sequence length="1360" mass="153059">MEKEEITEEQRKRAEANRAAALAKRKAILSITEQTTHPKNHPWKLFKCRKLSPEATANFSFPKQPIIADSTVTGQKSERFRVRLEICSPDSFSVTPVAVEGFVFPGEGVCFERLSDCLSNVVLSHYTQNTGGGKACVYKLYDYHSVLRPLKNCTGIECEEIPWGTFNVVERLSHSFIAGKWIPCRPEHLPDEKVDELIAELPKLLLNSLLPFQLDGVRFGLRRGGSCLIADEMGLGKTLQSSITISIRASILHKADRLVSLREISLKLLPPSSSGVKIRIFTQVLKKIHEKGLRIFGHQDNPARLAKLPRVVVISYTMLRRLQSSMLEQEWVTLIVDESHHLHCNKKSSEKDELKVVLDVATKVKHLILLSGTPSLSRPGLLGQNKYEFAKTYCSVKFVRGCQGKVFQDFSKGIRLEELNVLLKQSVMIRRLKEHVLLQLPPKRRQIIKLVLRRSDINSAMETLGLENVDASTDNNAENAPLHVSDEVVKGTPEERGAQGARFRAFPTPRQAVYSDMNKKLSKKLSALGLAKLPGFFEWLSIHPIMVEVDGEETTGESSSSHKMIIFAYHHKVLDGVQDPHCYVLISHMHFYVSLSFFTITQAFLCEKRIQFVRIDCTVTGNDRQSAIQSFQSSKEVKIALIGIRAGSSGLNLTSADNVVFLELPMTPGDIQQAEDRAHRHGQKRLVNVYIFCAKDTSDELQWQQLNRSLLRVSSTVNGKHDAIQEIKNSSAWNTSSDTASIAHLLGLEYIMGTFIPIALPAPPHLQRALIEASQPGETSDLLQRRNRWGGWISMQGDHDSQLPRASCDTLVKVNKVGGEQHESETTLNGDGCGNKVEFDMNNSIRSTSLRFEVSQHTGRIHLYSCIPGTNSRPRPLFKNFRQEEVECRPLAEKNERTSDKSIEDNSLYMEALMAFIKEWKELRPIEKRKLMNKPLQLPLSYELCYLNESLNHDNEGLLRGGSKRRKTPMADISYPLPSNAAWRKVNLYSGHGQKEKFYTHGWSDMDEPLCKLCQTPCKGNNAKVPQYFEDLFCNLDCFEEYRSRTSNRFLREELFKIEHGICTNCQLNCHRLVKDLKVLSLEKRQAYITKVAPKIAKRSKLLDKLVHDPIEGNAWHADHIIPVYKGGGECKLDNLRTLCVACHADVTTAQCLERRNARYKAKKQLKETLSGLINVKSGKIDNVLQDLNFQSKEMDHDLLIEIPEPLCSGSSEAPTIANSKKRCQELENPCDPAESAMTGERESEEWGKLSNSAKPMSPERGEALEATDNGQRDEENLSFCCGYLVSVLGSHHLPPPRRRPRLAANQVRACIRGVIASHAPPSGFRPVSRAGAWRRVLLLFRHRLLPSGSSGAVLPSSLV</sequence>
<keyword evidence="1" id="KW-0378">Hydrolase</keyword>
<dbReference type="Pfam" id="PF01844">
    <property type="entry name" value="HNH"/>
    <property type="match status" value="1"/>
</dbReference>
<comment type="caution">
    <text evidence="5">The sequence shown here is derived from an EMBL/GenBank/DDBJ whole genome shotgun (WGS) entry which is preliminary data.</text>
</comment>
<dbReference type="InterPro" id="IPR000330">
    <property type="entry name" value="SNF2_N"/>
</dbReference>
<dbReference type="Proteomes" id="UP001318860">
    <property type="component" value="Unassembled WGS sequence"/>
</dbReference>
<dbReference type="EMBL" id="JABTTQ020001821">
    <property type="protein sequence ID" value="KAK6128150.1"/>
    <property type="molecule type" value="Genomic_DNA"/>
</dbReference>
<evidence type="ECO:0000256" key="2">
    <source>
        <dbReference type="SAM" id="MobiDB-lite"/>
    </source>
</evidence>
<protein>
    <recommendedName>
        <fullName evidence="7">DNA annealing helicase and endonuclease ZRANB3</fullName>
    </recommendedName>
</protein>
<dbReference type="InterPro" id="IPR014001">
    <property type="entry name" value="Helicase_ATP-bd"/>
</dbReference>
<accession>A0ABR0UZI6</accession>
<dbReference type="InterPro" id="IPR003615">
    <property type="entry name" value="HNH_nuc"/>
</dbReference>
<feature type="domain" description="Helicase C-terminal" evidence="4">
    <location>
        <begin position="576"/>
        <end position="732"/>
    </location>
</feature>
<dbReference type="SUPFAM" id="SSF52540">
    <property type="entry name" value="P-loop containing nucleoside triphosphate hydrolases"/>
    <property type="match status" value="2"/>
</dbReference>
<dbReference type="PANTHER" id="PTHR45766">
    <property type="entry name" value="DNA ANNEALING HELICASE AND ENDONUCLEASE ZRANB3 FAMILY MEMBER"/>
    <property type="match status" value="1"/>
</dbReference>
<dbReference type="PANTHER" id="PTHR45766:SF5">
    <property type="entry name" value="SNF2 DOMAIN-CONTAINING PROTEIN _ HELICASE DOMAIN-CONTAINING PROTEIN _ HNH ENDONUCLEASE DOMAIN-CONTAINING PROTEIN"/>
    <property type="match status" value="1"/>
</dbReference>
<dbReference type="InterPro" id="IPR001650">
    <property type="entry name" value="Helicase_C-like"/>
</dbReference>
<name>A0ABR0UZI6_REHGL</name>
<reference evidence="5 6" key="1">
    <citation type="journal article" date="2021" name="Comput. Struct. Biotechnol. J.">
        <title>De novo genome assembly of the potent medicinal plant Rehmannia glutinosa using nanopore technology.</title>
        <authorList>
            <person name="Ma L."/>
            <person name="Dong C."/>
            <person name="Song C."/>
            <person name="Wang X."/>
            <person name="Zheng X."/>
            <person name="Niu Y."/>
            <person name="Chen S."/>
            <person name="Feng W."/>
        </authorList>
    </citation>
    <scope>NUCLEOTIDE SEQUENCE [LARGE SCALE GENOMIC DNA]</scope>
    <source>
        <strain evidence="5">DH-2019</strain>
    </source>
</reference>
<dbReference type="PROSITE" id="PS51192">
    <property type="entry name" value="HELICASE_ATP_BIND_1"/>
    <property type="match status" value="1"/>
</dbReference>
<feature type="domain" description="Helicase ATP-binding" evidence="3">
    <location>
        <begin position="218"/>
        <end position="392"/>
    </location>
</feature>
<keyword evidence="6" id="KW-1185">Reference proteome</keyword>
<evidence type="ECO:0000313" key="6">
    <source>
        <dbReference type="Proteomes" id="UP001318860"/>
    </source>
</evidence>
<dbReference type="SMART" id="SM00487">
    <property type="entry name" value="DEXDc"/>
    <property type="match status" value="1"/>
</dbReference>
<dbReference type="Gene3D" id="3.40.50.10810">
    <property type="entry name" value="Tandem AAA-ATPase domain"/>
    <property type="match status" value="1"/>
</dbReference>
<dbReference type="Pfam" id="PF00271">
    <property type="entry name" value="Helicase_C"/>
    <property type="match status" value="1"/>
</dbReference>
<proteinExistence type="predicted"/>
<dbReference type="Pfam" id="PF00176">
    <property type="entry name" value="SNF2-rel_dom"/>
    <property type="match status" value="1"/>
</dbReference>
<dbReference type="SMART" id="SM00507">
    <property type="entry name" value="HNHc"/>
    <property type="match status" value="1"/>
</dbReference>
<gene>
    <name evidence="5" type="ORF">DH2020_038103</name>
</gene>
<dbReference type="PROSITE" id="PS51194">
    <property type="entry name" value="HELICASE_CTER"/>
    <property type="match status" value="1"/>
</dbReference>
<evidence type="ECO:0000313" key="5">
    <source>
        <dbReference type="EMBL" id="KAK6128150.1"/>
    </source>
</evidence>